<protein>
    <recommendedName>
        <fullName evidence="4">Beta-carotene 15,15'-monooxygenase</fullName>
    </recommendedName>
</protein>
<sequence>MKELDLLKKDWKKNENSFEQISEQDIYKMIHKKSSSIVKWIFIISIIEFSLGIVLSVGLSFTKIEENNTRFFKSLGIYDYVQIFTAIIYVVIVYFIIKFYTMYRKVSTTDSTKLLMQNILKTRKTVHNYILFNLVTVAVFFIAILSFGMKSALSHKMLEDGKHLAEISNSVYIVSFLVILLVTAAVIGLIWLFYRLIYGVLLRRLLANYKELKKIDL</sequence>
<dbReference type="EMBL" id="JACRUL010000020">
    <property type="protein sequence ID" value="MBC5844736.1"/>
    <property type="molecule type" value="Genomic_DNA"/>
</dbReference>
<comment type="caution">
    <text evidence="2">The sequence shown here is derived from an EMBL/GenBank/DDBJ whole genome shotgun (WGS) entry which is preliminary data.</text>
</comment>
<feature type="transmembrane region" description="Helical" evidence="1">
    <location>
        <begin position="37"/>
        <end position="57"/>
    </location>
</feature>
<feature type="transmembrane region" description="Helical" evidence="1">
    <location>
        <begin position="129"/>
        <end position="149"/>
    </location>
</feature>
<feature type="transmembrane region" description="Helical" evidence="1">
    <location>
        <begin position="77"/>
        <end position="97"/>
    </location>
</feature>
<evidence type="ECO:0008006" key="4">
    <source>
        <dbReference type="Google" id="ProtNLM"/>
    </source>
</evidence>
<keyword evidence="1" id="KW-1133">Transmembrane helix</keyword>
<feature type="transmembrane region" description="Helical" evidence="1">
    <location>
        <begin position="169"/>
        <end position="194"/>
    </location>
</feature>
<evidence type="ECO:0000313" key="2">
    <source>
        <dbReference type="EMBL" id="MBC5844736.1"/>
    </source>
</evidence>
<keyword evidence="3" id="KW-1185">Reference proteome</keyword>
<keyword evidence="1" id="KW-0472">Membrane</keyword>
<evidence type="ECO:0000256" key="1">
    <source>
        <dbReference type="SAM" id="Phobius"/>
    </source>
</evidence>
<organism evidence="2 3">
    <name type="scientific">Flavobacterium muglaense</name>
    <dbReference type="NCBI Taxonomy" id="2764716"/>
    <lineage>
        <taxon>Bacteria</taxon>
        <taxon>Pseudomonadati</taxon>
        <taxon>Bacteroidota</taxon>
        <taxon>Flavobacteriia</taxon>
        <taxon>Flavobacteriales</taxon>
        <taxon>Flavobacteriaceae</taxon>
        <taxon>Flavobacterium</taxon>
    </lineage>
</organism>
<proteinExistence type="predicted"/>
<gene>
    <name evidence="2" type="ORF">H8R25_09835</name>
</gene>
<dbReference type="Proteomes" id="UP000641454">
    <property type="component" value="Unassembled WGS sequence"/>
</dbReference>
<dbReference type="AlphaFoldDB" id="A0A923SFL9"/>
<dbReference type="RefSeq" id="WP_187018482.1">
    <property type="nucleotide sequence ID" value="NZ_JACRUK010000020.1"/>
</dbReference>
<keyword evidence="1" id="KW-0812">Transmembrane</keyword>
<evidence type="ECO:0000313" key="3">
    <source>
        <dbReference type="Proteomes" id="UP000641454"/>
    </source>
</evidence>
<reference evidence="2 3" key="1">
    <citation type="submission" date="2020-08" db="EMBL/GenBank/DDBJ databases">
        <title>Description of novel Flavobacterium F-392 isolate.</title>
        <authorList>
            <person name="Saticioglu I.B."/>
            <person name="Duman M."/>
            <person name="Altun S."/>
        </authorList>
    </citation>
    <scope>NUCLEOTIDE SEQUENCE [LARGE SCALE GENOMIC DNA]</scope>
    <source>
        <strain evidence="2 3">F-392</strain>
    </source>
</reference>
<name>A0A923SFL9_9FLAO</name>
<accession>A0A923SFL9</accession>